<feature type="region of interest" description="Disordered" evidence="1">
    <location>
        <begin position="1"/>
        <end position="60"/>
    </location>
</feature>
<feature type="compositionally biased region" description="Basic and acidic residues" evidence="1">
    <location>
        <begin position="9"/>
        <end position="24"/>
    </location>
</feature>
<evidence type="ECO:0000313" key="2">
    <source>
        <dbReference type="EMBL" id="TDH60091.1"/>
    </source>
</evidence>
<keyword evidence="3" id="KW-1185">Reference proteome</keyword>
<sequence>MPRQNSNGGKDRLGRITKMGDRTIRHLGGARSGWRNQRSPARPGLDNAPWPDSYTGPRFY</sequence>
<proteinExistence type="predicted"/>
<accession>A0A4R5QCE1</accession>
<dbReference type="EMBL" id="SMSJ01000045">
    <property type="protein sequence ID" value="TDH60091.1"/>
    <property type="molecule type" value="Genomic_DNA"/>
</dbReference>
<name>A0A4R5QCE1_9PROT</name>
<reference evidence="2 3" key="1">
    <citation type="journal article" date="2016" name="J. Microbiol.">
        <title>Dankookia rubra gen. nov., sp. nov., an alphaproteobacterium isolated from sediment of a shallow stream.</title>
        <authorList>
            <person name="Kim W.H."/>
            <person name="Kim D.H."/>
            <person name="Kang K."/>
            <person name="Ahn T.Y."/>
        </authorList>
    </citation>
    <scope>NUCLEOTIDE SEQUENCE [LARGE SCALE GENOMIC DNA]</scope>
    <source>
        <strain evidence="2 3">JCM30602</strain>
    </source>
</reference>
<protein>
    <submittedName>
        <fullName evidence="2">Uncharacterized protein</fullName>
    </submittedName>
</protein>
<gene>
    <name evidence="2" type="ORF">E2C06_23890</name>
</gene>
<comment type="caution">
    <text evidence="2">The sequence shown here is derived from an EMBL/GenBank/DDBJ whole genome shotgun (WGS) entry which is preliminary data.</text>
</comment>
<evidence type="ECO:0000313" key="3">
    <source>
        <dbReference type="Proteomes" id="UP000295096"/>
    </source>
</evidence>
<dbReference type="Proteomes" id="UP000295096">
    <property type="component" value="Unassembled WGS sequence"/>
</dbReference>
<dbReference type="AlphaFoldDB" id="A0A4R5QCE1"/>
<evidence type="ECO:0000256" key="1">
    <source>
        <dbReference type="SAM" id="MobiDB-lite"/>
    </source>
</evidence>
<organism evidence="2 3">
    <name type="scientific">Dankookia rubra</name>
    <dbReference type="NCBI Taxonomy" id="1442381"/>
    <lineage>
        <taxon>Bacteria</taxon>
        <taxon>Pseudomonadati</taxon>
        <taxon>Pseudomonadota</taxon>
        <taxon>Alphaproteobacteria</taxon>
        <taxon>Acetobacterales</taxon>
        <taxon>Roseomonadaceae</taxon>
        <taxon>Dankookia</taxon>
    </lineage>
</organism>